<dbReference type="InterPro" id="IPR006703">
    <property type="entry name" value="G_AIG1"/>
</dbReference>
<reference evidence="5 6" key="1">
    <citation type="submission" date="2024-04" db="EMBL/GenBank/DDBJ databases">
        <authorList>
            <consortium name="Genoscope - CEA"/>
            <person name="William W."/>
        </authorList>
    </citation>
    <scope>NUCLEOTIDE SEQUENCE [LARGE SCALE GENOMIC DNA]</scope>
</reference>
<comment type="similarity">
    <text evidence="1">Belongs to the TRAFAC class TrmE-Era-EngA-EngB-Septin-like GTPase superfamily. AIG1/Toc34/Toc159-like paraseptin GTPase family. IAN subfamily.</text>
</comment>
<gene>
    <name evidence="5" type="ORF">GSLYS_00008650001</name>
</gene>
<comment type="caution">
    <text evidence="5">The sequence shown here is derived from an EMBL/GenBank/DDBJ whole genome shotgun (WGS) entry which is preliminary data.</text>
</comment>
<evidence type="ECO:0000256" key="1">
    <source>
        <dbReference type="ARBA" id="ARBA00008535"/>
    </source>
</evidence>
<evidence type="ECO:0000313" key="6">
    <source>
        <dbReference type="Proteomes" id="UP001497497"/>
    </source>
</evidence>
<dbReference type="InterPro" id="IPR045058">
    <property type="entry name" value="GIMA/IAN/Toc"/>
</dbReference>
<dbReference type="PANTHER" id="PTHR10903:SF184">
    <property type="entry name" value="GTP-BINDING PROTEIN A"/>
    <property type="match status" value="1"/>
</dbReference>
<evidence type="ECO:0000256" key="3">
    <source>
        <dbReference type="ARBA" id="ARBA00023134"/>
    </source>
</evidence>
<keyword evidence="6" id="KW-1185">Reference proteome</keyword>
<dbReference type="EMBL" id="CAXITT010000179">
    <property type="protein sequence ID" value="CAL1534690.1"/>
    <property type="molecule type" value="Genomic_DNA"/>
</dbReference>
<accession>A0AAV2HKX8</accession>
<evidence type="ECO:0000256" key="2">
    <source>
        <dbReference type="ARBA" id="ARBA00022741"/>
    </source>
</evidence>
<dbReference type="PANTHER" id="PTHR10903">
    <property type="entry name" value="GTPASE, IMAP FAMILY MEMBER-RELATED"/>
    <property type="match status" value="1"/>
</dbReference>
<dbReference type="Proteomes" id="UP001497497">
    <property type="component" value="Unassembled WGS sequence"/>
</dbReference>
<keyword evidence="2" id="KW-0547">Nucleotide-binding</keyword>
<protein>
    <recommendedName>
        <fullName evidence="4">AIG1-type G domain-containing protein</fullName>
    </recommendedName>
</protein>
<dbReference type="GO" id="GO:0005525">
    <property type="term" value="F:GTP binding"/>
    <property type="evidence" value="ECO:0007669"/>
    <property type="project" value="UniProtKB-KW"/>
</dbReference>
<proteinExistence type="inferred from homology"/>
<organism evidence="5 6">
    <name type="scientific">Lymnaea stagnalis</name>
    <name type="common">Great pond snail</name>
    <name type="synonym">Helix stagnalis</name>
    <dbReference type="NCBI Taxonomy" id="6523"/>
    <lineage>
        <taxon>Eukaryota</taxon>
        <taxon>Metazoa</taxon>
        <taxon>Spiralia</taxon>
        <taxon>Lophotrochozoa</taxon>
        <taxon>Mollusca</taxon>
        <taxon>Gastropoda</taxon>
        <taxon>Heterobranchia</taxon>
        <taxon>Euthyneura</taxon>
        <taxon>Panpulmonata</taxon>
        <taxon>Hygrophila</taxon>
        <taxon>Lymnaeoidea</taxon>
        <taxon>Lymnaeidae</taxon>
        <taxon>Lymnaea</taxon>
    </lineage>
</organism>
<evidence type="ECO:0000259" key="4">
    <source>
        <dbReference type="PROSITE" id="PS51720"/>
    </source>
</evidence>
<dbReference type="PROSITE" id="PS51720">
    <property type="entry name" value="G_AIG1"/>
    <property type="match status" value="1"/>
</dbReference>
<dbReference type="InterPro" id="IPR027417">
    <property type="entry name" value="P-loop_NTPase"/>
</dbReference>
<dbReference type="AlphaFoldDB" id="A0AAV2HKX8"/>
<dbReference type="SUPFAM" id="SSF52540">
    <property type="entry name" value="P-loop containing nucleoside triphosphate hydrolases"/>
    <property type="match status" value="1"/>
</dbReference>
<feature type="domain" description="AIG1-type G" evidence="4">
    <location>
        <begin position="3"/>
        <end position="216"/>
    </location>
</feature>
<evidence type="ECO:0000313" key="5">
    <source>
        <dbReference type="EMBL" id="CAL1534690.1"/>
    </source>
</evidence>
<feature type="non-terminal residue" evidence="5">
    <location>
        <position position="250"/>
    </location>
</feature>
<keyword evidence="3" id="KW-0342">GTP-binding</keyword>
<dbReference type="Pfam" id="PF04548">
    <property type="entry name" value="AIG1"/>
    <property type="match status" value="1"/>
</dbReference>
<dbReference type="Gene3D" id="3.40.50.300">
    <property type="entry name" value="P-loop containing nucleotide triphosphate hydrolases"/>
    <property type="match status" value="1"/>
</dbReference>
<name>A0AAV2HKX8_LYMST</name>
<sequence length="250" mass="28052">MNRDKPVLLLVGRTGNGKSSTGNSILREEVFETRAAWEKAIHDTPARSETGSCVVVDGSGIGDTGDDLIGGQSAANHSSDSVFEHCGKTITAIILVLKYGVRFTKQEKDAVQMITFLFGEDVLKKWGIIVMTYGDNFEKDNMEEEKTELFKSWCNKQGGDFKAVYEECNKRCVLFNNRAKHKKERDAQVVQLFRAVDMIKNRVHGPYTEEDYSLAEARRLCMQLISQGPQIREDCADFLKDVNSRLANIG</sequence>